<evidence type="ECO:0000313" key="5">
    <source>
        <dbReference type="EMBL" id="MVQ32601.1"/>
    </source>
</evidence>
<keyword evidence="1" id="KW-0677">Repeat</keyword>
<keyword evidence="6" id="KW-1185">Reference proteome</keyword>
<feature type="repeat" description="ANK" evidence="3">
    <location>
        <begin position="147"/>
        <end position="179"/>
    </location>
</feature>
<dbReference type="SUPFAM" id="SSF48403">
    <property type="entry name" value="Ankyrin repeat"/>
    <property type="match status" value="1"/>
</dbReference>
<gene>
    <name evidence="5" type="ORF">GON04_24310</name>
</gene>
<dbReference type="Pfam" id="PF12796">
    <property type="entry name" value="Ank_2"/>
    <property type="match status" value="1"/>
</dbReference>
<dbReference type="PROSITE" id="PS51257">
    <property type="entry name" value="PROKAR_LIPOPROTEIN"/>
    <property type="match status" value="1"/>
</dbReference>
<accession>A0A6N8IZY4</accession>
<evidence type="ECO:0000256" key="4">
    <source>
        <dbReference type="SAM" id="SignalP"/>
    </source>
</evidence>
<dbReference type="InterPro" id="IPR002110">
    <property type="entry name" value="Ankyrin_rpt"/>
</dbReference>
<organism evidence="5 6">
    <name type="scientific">Ramlibacter pinisoli</name>
    <dbReference type="NCBI Taxonomy" id="2682844"/>
    <lineage>
        <taxon>Bacteria</taxon>
        <taxon>Pseudomonadati</taxon>
        <taxon>Pseudomonadota</taxon>
        <taxon>Betaproteobacteria</taxon>
        <taxon>Burkholderiales</taxon>
        <taxon>Comamonadaceae</taxon>
        <taxon>Ramlibacter</taxon>
    </lineage>
</organism>
<dbReference type="EMBL" id="WSEL01000009">
    <property type="protein sequence ID" value="MVQ32601.1"/>
    <property type="molecule type" value="Genomic_DNA"/>
</dbReference>
<feature type="repeat" description="ANK" evidence="3">
    <location>
        <begin position="80"/>
        <end position="112"/>
    </location>
</feature>
<dbReference type="PROSITE" id="PS50297">
    <property type="entry name" value="ANK_REP_REGION"/>
    <property type="match status" value="3"/>
</dbReference>
<dbReference type="InterPro" id="IPR036770">
    <property type="entry name" value="Ankyrin_rpt-contain_sf"/>
</dbReference>
<dbReference type="GO" id="GO:0004842">
    <property type="term" value="F:ubiquitin-protein transferase activity"/>
    <property type="evidence" value="ECO:0007669"/>
    <property type="project" value="TreeGrafter"/>
</dbReference>
<name>A0A6N8IZY4_9BURK</name>
<comment type="caution">
    <text evidence="5">The sequence shown here is derived from an EMBL/GenBank/DDBJ whole genome shotgun (WGS) entry which is preliminary data.</text>
</comment>
<evidence type="ECO:0000256" key="1">
    <source>
        <dbReference type="ARBA" id="ARBA00022737"/>
    </source>
</evidence>
<evidence type="ECO:0000256" key="3">
    <source>
        <dbReference type="PROSITE-ProRule" id="PRU00023"/>
    </source>
</evidence>
<protein>
    <submittedName>
        <fullName evidence="5">Ankyrin repeat domain-containing protein</fullName>
    </submittedName>
</protein>
<dbReference type="Pfam" id="PF13637">
    <property type="entry name" value="Ank_4"/>
    <property type="match status" value="1"/>
</dbReference>
<evidence type="ECO:0000256" key="2">
    <source>
        <dbReference type="ARBA" id="ARBA00023043"/>
    </source>
</evidence>
<feature type="signal peptide" evidence="4">
    <location>
        <begin position="1"/>
        <end position="37"/>
    </location>
</feature>
<dbReference type="PANTHER" id="PTHR24171">
    <property type="entry name" value="ANKYRIN REPEAT DOMAIN-CONTAINING PROTEIN 39-RELATED"/>
    <property type="match status" value="1"/>
</dbReference>
<dbReference type="SMART" id="SM00248">
    <property type="entry name" value="ANK"/>
    <property type="match status" value="6"/>
</dbReference>
<sequence>MRGDRPRQGQGATEVKRALVTWVLALGAACATLPAAAQVGPSAAEAAAYTGLHAAAHKGDVDKIRRLAAAKADLNARDGNGRTPLHVATFARQRDAIQALVQAGAAIDLLENDRYDAVTIASVANDEETLRLLLSLGASARQVTSRYDGTALIAAAHLGHAGVVEQLVRAGAPLDHVNNLHWTAAIEAVVLGDGGPRHQATLKTLVEAGANLQLKDRNGNTPLQLARSRGYTEMVRLLEAGKAR</sequence>
<feature type="repeat" description="ANK" evidence="3">
    <location>
        <begin position="218"/>
        <end position="244"/>
    </location>
</feature>
<dbReference type="PANTHER" id="PTHR24171:SF8">
    <property type="entry name" value="BRCA1-ASSOCIATED RING DOMAIN PROTEIN 1"/>
    <property type="match status" value="1"/>
</dbReference>
<keyword evidence="4" id="KW-0732">Signal</keyword>
<dbReference type="GO" id="GO:0085020">
    <property type="term" value="P:protein K6-linked ubiquitination"/>
    <property type="evidence" value="ECO:0007669"/>
    <property type="project" value="TreeGrafter"/>
</dbReference>
<reference evidence="5 6" key="1">
    <citation type="submission" date="2019-12" db="EMBL/GenBank/DDBJ databases">
        <authorList>
            <person name="Huq M.A."/>
        </authorList>
    </citation>
    <scope>NUCLEOTIDE SEQUENCE [LARGE SCALE GENOMIC DNA]</scope>
    <source>
        <strain evidence="5 6">MAH-25</strain>
    </source>
</reference>
<feature type="repeat" description="ANK" evidence="3">
    <location>
        <begin position="47"/>
        <end position="79"/>
    </location>
</feature>
<evidence type="ECO:0000313" key="6">
    <source>
        <dbReference type="Proteomes" id="UP000469385"/>
    </source>
</evidence>
<proteinExistence type="predicted"/>
<dbReference type="AlphaFoldDB" id="A0A6N8IZY4"/>
<dbReference type="PROSITE" id="PS50088">
    <property type="entry name" value="ANK_REPEAT"/>
    <property type="match status" value="4"/>
</dbReference>
<dbReference type="Gene3D" id="1.25.40.20">
    <property type="entry name" value="Ankyrin repeat-containing domain"/>
    <property type="match status" value="1"/>
</dbReference>
<dbReference type="Proteomes" id="UP000469385">
    <property type="component" value="Unassembled WGS sequence"/>
</dbReference>
<feature type="chain" id="PRO_5027064793" evidence="4">
    <location>
        <begin position="38"/>
        <end position="244"/>
    </location>
</feature>
<dbReference type="Pfam" id="PF00023">
    <property type="entry name" value="Ank"/>
    <property type="match status" value="1"/>
</dbReference>
<keyword evidence="2 3" id="KW-0040">ANK repeat</keyword>